<dbReference type="Pfam" id="PF00691">
    <property type="entry name" value="OmpA"/>
    <property type="match status" value="1"/>
</dbReference>
<dbReference type="GO" id="GO:0016020">
    <property type="term" value="C:membrane"/>
    <property type="evidence" value="ECO:0007669"/>
    <property type="project" value="UniProtKB-UniRule"/>
</dbReference>
<dbReference type="GO" id="GO:0005509">
    <property type="term" value="F:calcium ion binding"/>
    <property type="evidence" value="ECO:0007669"/>
    <property type="project" value="InterPro"/>
</dbReference>
<dbReference type="PRINTS" id="PR01023">
    <property type="entry name" value="NAFLGMOTY"/>
</dbReference>
<dbReference type="GO" id="GO:0007155">
    <property type="term" value="P:cell adhesion"/>
    <property type="evidence" value="ECO:0007669"/>
    <property type="project" value="InterPro"/>
</dbReference>
<dbReference type="InterPro" id="IPR036737">
    <property type="entry name" value="OmpA-like_sf"/>
</dbReference>
<dbReference type="KEGG" id="scl:sce2834"/>
<name>A9GBE1_SORC5</name>
<evidence type="ECO:0000313" key="5">
    <source>
        <dbReference type="EMBL" id="CAN92993.1"/>
    </source>
</evidence>
<dbReference type="STRING" id="448385.sce2834"/>
<dbReference type="SUPFAM" id="SSF103647">
    <property type="entry name" value="TSP type-3 repeat"/>
    <property type="match status" value="1"/>
</dbReference>
<feature type="compositionally biased region" description="Low complexity" evidence="3">
    <location>
        <begin position="365"/>
        <end position="374"/>
    </location>
</feature>
<feature type="region of interest" description="Disordered" evidence="3">
    <location>
        <begin position="355"/>
        <end position="508"/>
    </location>
</feature>
<gene>
    <name evidence="5" type="primary">mopB2</name>
    <name evidence="5" type="ordered locus">sce2834</name>
</gene>
<sequence>MAAPRLSDSPPRITAILPDARAARATVGNVSDKSPLLRSRWRGYHPAPMRGFITVGAALAGALIGIALGPSSARAEGPGAVALSRFEPTPAGDPLFGVPSPFIGGHLVPRGLALFDHAEDPLTLGGGGSPERAIVGSQSLLHVGGSLSLWDRLLVSASLPLALAQSGDGAAAAAGAGAPEAPSSPELGDLRLGVRVRLLGDDGDPFQIGTSASLHLPTGSSDAYVGEGAVRVTPQLLLGGRIARVVWSVAAGAVMRSSESPSTLAYGGGAGVLLWDERLQLGPEVYAETMLQGGSLSLTARERVEVERTTSAELLLGARLRPFRPLAGLVVGAAAGPGIGDAIGTPSFRAMGTVAWAPPAPPPAGAADAGANADPDMDGIPGARDACPYAHGPASADAKRNGCPVEDEDEDGVADQDDLCPRAAAGPGGGDPSRRGCPADQDGDGLPDALDACPAEKGDAAGGATRPGCPPAPRQPTDQDGDGLPDDADACPREKGPASGDARASGCPTRVRVQGEQIVLLEPVVFRVLKNDPAPIDPKSEAVLAEVRDVIEQHPEWVKIEVSAHTDGAGNARFNETLTTARAEAVRRWLVGKGIAAERLVAKGYGASQPISDDRSAAGREKNRRVQLLVLEKR</sequence>
<dbReference type="InterPro" id="IPR050330">
    <property type="entry name" value="Bact_OuterMem_StrucFunc"/>
</dbReference>
<dbReference type="HOGENOM" id="CLU_020578_0_0_7"/>
<evidence type="ECO:0000256" key="1">
    <source>
        <dbReference type="ARBA" id="ARBA00022729"/>
    </source>
</evidence>
<protein>
    <submittedName>
        <fullName evidence="5">Membrane protein</fullName>
    </submittedName>
</protein>
<proteinExistence type="predicted"/>
<dbReference type="Gene3D" id="4.10.1080.10">
    <property type="entry name" value="TSP type-3 repeat"/>
    <property type="match status" value="1"/>
</dbReference>
<evidence type="ECO:0000256" key="3">
    <source>
        <dbReference type="SAM" id="MobiDB-lite"/>
    </source>
</evidence>
<dbReference type="InterPro" id="IPR028974">
    <property type="entry name" value="TSP_type-3_rpt"/>
</dbReference>
<evidence type="ECO:0000256" key="2">
    <source>
        <dbReference type="PROSITE-ProRule" id="PRU00473"/>
    </source>
</evidence>
<dbReference type="AlphaFoldDB" id="A9GBE1"/>
<evidence type="ECO:0000259" key="4">
    <source>
        <dbReference type="PROSITE" id="PS51123"/>
    </source>
</evidence>
<dbReference type="CDD" id="cd07185">
    <property type="entry name" value="OmpA_C-like"/>
    <property type="match status" value="1"/>
</dbReference>
<feature type="compositionally biased region" description="Acidic residues" evidence="3">
    <location>
        <begin position="405"/>
        <end position="418"/>
    </location>
</feature>
<organism evidence="5 6">
    <name type="scientific">Sorangium cellulosum (strain So ce56)</name>
    <name type="common">Polyangium cellulosum (strain So ce56)</name>
    <dbReference type="NCBI Taxonomy" id="448385"/>
    <lineage>
        <taxon>Bacteria</taxon>
        <taxon>Pseudomonadati</taxon>
        <taxon>Myxococcota</taxon>
        <taxon>Polyangia</taxon>
        <taxon>Polyangiales</taxon>
        <taxon>Polyangiaceae</taxon>
        <taxon>Sorangium</taxon>
    </lineage>
</organism>
<keyword evidence="1" id="KW-0732">Signal</keyword>
<dbReference type="EMBL" id="AM746676">
    <property type="protein sequence ID" value="CAN92993.1"/>
    <property type="molecule type" value="Genomic_DNA"/>
</dbReference>
<feature type="compositionally biased region" description="Acidic residues" evidence="3">
    <location>
        <begin position="479"/>
        <end position="489"/>
    </location>
</feature>
<dbReference type="PANTHER" id="PTHR30329">
    <property type="entry name" value="STATOR ELEMENT OF FLAGELLAR MOTOR COMPLEX"/>
    <property type="match status" value="1"/>
</dbReference>
<dbReference type="BioCyc" id="SCEL448385:SCE_RS14540-MONOMER"/>
<dbReference type="InterPro" id="IPR003367">
    <property type="entry name" value="Thrombospondin_3-like_rpt"/>
</dbReference>
<accession>A9GBE1</accession>
<dbReference type="Proteomes" id="UP000002139">
    <property type="component" value="Chromosome"/>
</dbReference>
<evidence type="ECO:0000313" key="6">
    <source>
        <dbReference type="Proteomes" id="UP000002139"/>
    </source>
</evidence>
<dbReference type="PANTHER" id="PTHR30329:SF21">
    <property type="entry name" value="LIPOPROTEIN YIAD-RELATED"/>
    <property type="match status" value="1"/>
</dbReference>
<dbReference type="InterPro" id="IPR006665">
    <property type="entry name" value="OmpA-like"/>
</dbReference>
<dbReference type="Pfam" id="PF02412">
    <property type="entry name" value="TSP_3"/>
    <property type="match status" value="2"/>
</dbReference>
<keyword evidence="2" id="KW-0472">Membrane</keyword>
<dbReference type="eggNOG" id="COG2885">
    <property type="taxonomic scope" value="Bacteria"/>
</dbReference>
<reference evidence="5 6" key="1">
    <citation type="journal article" date="2007" name="Nat. Biotechnol.">
        <title>Complete genome sequence of the myxobacterium Sorangium cellulosum.</title>
        <authorList>
            <person name="Schneiker S."/>
            <person name="Perlova O."/>
            <person name="Kaiser O."/>
            <person name="Gerth K."/>
            <person name="Alici A."/>
            <person name="Altmeyer M.O."/>
            <person name="Bartels D."/>
            <person name="Bekel T."/>
            <person name="Beyer S."/>
            <person name="Bode E."/>
            <person name="Bode H.B."/>
            <person name="Bolten C.J."/>
            <person name="Choudhuri J.V."/>
            <person name="Doss S."/>
            <person name="Elnakady Y.A."/>
            <person name="Frank B."/>
            <person name="Gaigalat L."/>
            <person name="Goesmann A."/>
            <person name="Groeger C."/>
            <person name="Gross F."/>
            <person name="Jelsbak L."/>
            <person name="Jelsbak L."/>
            <person name="Kalinowski J."/>
            <person name="Kegler C."/>
            <person name="Knauber T."/>
            <person name="Konietzny S."/>
            <person name="Kopp M."/>
            <person name="Krause L."/>
            <person name="Krug D."/>
            <person name="Linke B."/>
            <person name="Mahmud T."/>
            <person name="Martinez-Arias R."/>
            <person name="McHardy A.C."/>
            <person name="Merai M."/>
            <person name="Meyer F."/>
            <person name="Mormann S."/>
            <person name="Munoz-Dorado J."/>
            <person name="Perez J."/>
            <person name="Pradella S."/>
            <person name="Rachid S."/>
            <person name="Raddatz G."/>
            <person name="Rosenau F."/>
            <person name="Rueckert C."/>
            <person name="Sasse F."/>
            <person name="Scharfe M."/>
            <person name="Schuster S.C."/>
            <person name="Suen G."/>
            <person name="Treuner-Lange A."/>
            <person name="Velicer G.J."/>
            <person name="Vorholter F.-J."/>
            <person name="Weissman K.J."/>
            <person name="Welch R.D."/>
            <person name="Wenzel S.C."/>
            <person name="Whitworth D.E."/>
            <person name="Wilhelm S."/>
            <person name="Wittmann C."/>
            <person name="Bloecker H."/>
            <person name="Puehler A."/>
            <person name="Mueller R."/>
        </authorList>
    </citation>
    <scope>NUCLEOTIDE SEQUENCE [LARGE SCALE GENOMIC DNA]</scope>
    <source>
        <strain evidence="6">So ce56</strain>
    </source>
</reference>
<feature type="domain" description="OmpA-like" evidence="4">
    <location>
        <begin position="513"/>
        <end position="634"/>
    </location>
</feature>
<dbReference type="Gene3D" id="3.30.1330.60">
    <property type="entry name" value="OmpA-like domain"/>
    <property type="match status" value="1"/>
</dbReference>
<dbReference type="PROSITE" id="PS51123">
    <property type="entry name" value="OMPA_2"/>
    <property type="match status" value="1"/>
</dbReference>
<dbReference type="SUPFAM" id="SSF103088">
    <property type="entry name" value="OmpA-like"/>
    <property type="match status" value="1"/>
</dbReference>
<keyword evidence="6" id="KW-1185">Reference proteome</keyword>